<dbReference type="eggNOG" id="ENOG502SUZ2">
    <property type="taxonomic scope" value="Eukaryota"/>
</dbReference>
<dbReference type="EMBL" id="AFNH02001005">
    <property type="protein sequence ID" value="EZG45975.1"/>
    <property type="molecule type" value="Genomic_DNA"/>
</dbReference>
<accession>A0A023B0V0</accession>
<dbReference type="GeneID" id="22914826"/>
<evidence type="ECO:0000259" key="1">
    <source>
        <dbReference type="Pfam" id="PF09820"/>
    </source>
</evidence>
<organism evidence="2 3">
    <name type="scientific">Gregarina niphandrodes</name>
    <name type="common">Septate eugregarine</name>
    <dbReference type="NCBI Taxonomy" id="110365"/>
    <lineage>
        <taxon>Eukaryota</taxon>
        <taxon>Sar</taxon>
        <taxon>Alveolata</taxon>
        <taxon>Apicomplexa</taxon>
        <taxon>Conoidasida</taxon>
        <taxon>Gregarinasina</taxon>
        <taxon>Eugregarinorida</taxon>
        <taxon>Gregarinidae</taxon>
        <taxon>Gregarina</taxon>
    </lineage>
</organism>
<dbReference type="AlphaFoldDB" id="A0A023B0V0"/>
<dbReference type="PANTHER" id="PTHR34825:SF1">
    <property type="entry name" value="AAA-ATPASE-LIKE DOMAIN-CONTAINING PROTEIN"/>
    <property type="match status" value="1"/>
</dbReference>
<keyword evidence="3" id="KW-1185">Reference proteome</keyword>
<proteinExistence type="predicted"/>
<dbReference type="InterPro" id="IPR018631">
    <property type="entry name" value="AAA-ATPase-like_dom"/>
</dbReference>
<gene>
    <name evidence="2" type="ORF">GNI_135890</name>
</gene>
<dbReference type="RefSeq" id="XP_011132402.1">
    <property type="nucleotide sequence ID" value="XM_011134100.1"/>
</dbReference>
<reference evidence="2" key="1">
    <citation type="submission" date="2013-12" db="EMBL/GenBank/DDBJ databases">
        <authorList>
            <person name="Omoto C.K."/>
            <person name="Sibley D."/>
            <person name="Venepally P."/>
            <person name="Hadjithomas M."/>
            <person name="Karamycheva S."/>
            <person name="Brunk B."/>
            <person name="Roos D."/>
            <person name="Caler E."/>
            <person name="Lorenzi H."/>
        </authorList>
    </citation>
    <scope>NUCLEOTIDE SEQUENCE</scope>
</reference>
<dbReference type="Proteomes" id="UP000019763">
    <property type="component" value="Unassembled WGS sequence"/>
</dbReference>
<feature type="domain" description="AAA-ATPase-like" evidence="1">
    <location>
        <begin position="5"/>
        <end position="253"/>
    </location>
</feature>
<evidence type="ECO:0000313" key="2">
    <source>
        <dbReference type="EMBL" id="EZG45975.1"/>
    </source>
</evidence>
<dbReference type="PANTHER" id="PTHR34825">
    <property type="entry name" value="CONSERVED PROTEIN, WITH A WEAK D-GALACTARATE DEHYDRATASE/ALTRONATE HYDROLASE DOMAIN"/>
    <property type="match status" value="1"/>
</dbReference>
<sequence length="631" mass="70560">MEYSLGVSEFAQLRNLGACYVDKTEILHQIVTTCAACFLTRPRRFGKTLLLSTVEAYFRGEQTLFAGLRMEKLETQWLRHAVLRLDLSSATYNVPQDLVDVLHRHLSEWEQLYCPATRTVATPTGTDASVQADTEDTSTQMTAEGVTPNPVAPNRVGSRQASLHERFAQVIKCAFEASGGPVVVLVDGYDKPVLDGLMADLSGEESLRVRIRQDRARVFAPLDPFYSVLKSARTYLKFVMLAGVSRYDMGDVFGCLDYLEDLSLDATCGAVCGFTRSELLKYYAKGLSFQGLRFSEGSSRQGLGPQGRSAPGLSGPVLSRQGSNCQGSVTIDAKVVDLCEGADGLVKEEEELVSRLEEWFGGYSFAPGSQRVVHPWSFLNALKRGSIRPYWLDFTTASYLAQTVRCRSIRLAELDNMRTDTQSLRTFGAVWQRVLMTGDAVGVLYQTGCLTLKECELNCNEYVLGYPNREVKEELFKFVLKHAGHRHLTFPAMDLRHSLQHGDAVRFIQGFKQFMGSIRYTNHPYPNHPYPEPTDAILFENVLFLVCELLQDERTKIQSSINIGHTELCIQTSNTTGRKYLYLIGLSRTVSTSLLRLQQSPFAYDAHDHIVITVGASIKHKTIKGWTIQTK</sequence>
<dbReference type="OrthoDB" id="2404394at2759"/>
<protein>
    <submittedName>
        <fullName evidence="2">AAA-ATPase</fullName>
    </submittedName>
</protein>
<evidence type="ECO:0000313" key="3">
    <source>
        <dbReference type="Proteomes" id="UP000019763"/>
    </source>
</evidence>
<dbReference type="Pfam" id="PF09820">
    <property type="entry name" value="AAA-ATPase_like"/>
    <property type="match status" value="1"/>
</dbReference>
<comment type="caution">
    <text evidence="2">The sequence shown here is derived from an EMBL/GenBank/DDBJ whole genome shotgun (WGS) entry which is preliminary data.</text>
</comment>
<name>A0A023B0V0_GRENI</name>
<dbReference type="VEuPathDB" id="CryptoDB:GNI_135890"/>